<evidence type="ECO:0000256" key="1">
    <source>
        <dbReference type="SAM" id="MobiDB-lite"/>
    </source>
</evidence>
<keyword evidence="2" id="KW-0732">Signal</keyword>
<evidence type="ECO:0000313" key="4">
    <source>
        <dbReference type="Proteomes" id="UP000242329"/>
    </source>
</evidence>
<organism evidence="3 4">
    <name type="scientific">Thermosyntropha lipolytica DSM 11003</name>
    <dbReference type="NCBI Taxonomy" id="1123382"/>
    <lineage>
        <taxon>Bacteria</taxon>
        <taxon>Bacillati</taxon>
        <taxon>Bacillota</taxon>
        <taxon>Clostridia</taxon>
        <taxon>Eubacteriales</taxon>
        <taxon>Syntrophomonadaceae</taxon>
        <taxon>Thermosyntropha</taxon>
    </lineage>
</organism>
<reference evidence="4" key="1">
    <citation type="submission" date="2016-11" db="EMBL/GenBank/DDBJ databases">
        <authorList>
            <person name="Varghese N."/>
            <person name="Submissions S."/>
        </authorList>
    </citation>
    <scope>NUCLEOTIDE SEQUENCE [LARGE SCALE GENOMIC DNA]</scope>
    <source>
        <strain evidence="4">DSM 11003</strain>
    </source>
</reference>
<dbReference type="Gene3D" id="3.40.1000.10">
    <property type="entry name" value="Mog1/PsbP, alpha/beta/alpha sandwich"/>
    <property type="match status" value="1"/>
</dbReference>
<evidence type="ECO:0000313" key="3">
    <source>
        <dbReference type="EMBL" id="SHH13507.1"/>
    </source>
</evidence>
<dbReference type="Proteomes" id="UP000242329">
    <property type="component" value="Unassembled WGS sequence"/>
</dbReference>
<keyword evidence="4" id="KW-1185">Reference proteome</keyword>
<evidence type="ECO:0008006" key="5">
    <source>
        <dbReference type="Google" id="ProtNLM"/>
    </source>
</evidence>
<evidence type="ECO:0000256" key="2">
    <source>
        <dbReference type="SAM" id="SignalP"/>
    </source>
</evidence>
<feature type="chain" id="PRO_5012093094" description="PsbP protein" evidence="2">
    <location>
        <begin position="31"/>
        <end position="213"/>
    </location>
</feature>
<protein>
    <recommendedName>
        <fullName evidence="5">PsbP protein</fullName>
    </recommendedName>
</protein>
<dbReference type="OrthoDB" id="21773at2"/>
<feature type="signal peptide" evidence="2">
    <location>
        <begin position="1"/>
        <end position="30"/>
    </location>
</feature>
<dbReference type="PROSITE" id="PS51257">
    <property type="entry name" value="PROKAR_LIPOPROTEIN"/>
    <property type="match status" value="1"/>
</dbReference>
<dbReference type="RefSeq" id="WP_073092977.1">
    <property type="nucleotide sequence ID" value="NZ_FQWY01000034.1"/>
</dbReference>
<name>A0A1M5QHD8_9FIRM</name>
<feature type="compositionally biased region" description="Polar residues" evidence="1">
    <location>
        <begin position="35"/>
        <end position="53"/>
    </location>
</feature>
<dbReference type="STRING" id="1123382.SAMN02745221_01765"/>
<feature type="region of interest" description="Disordered" evidence="1">
    <location>
        <begin position="33"/>
        <end position="53"/>
    </location>
</feature>
<accession>A0A1M5QHD8</accession>
<proteinExistence type="predicted"/>
<dbReference type="EMBL" id="FQWY01000034">
    <property type="protein sequence ID" value="SHH13507.1"/>
    <property type="molecule type" value="Genomic_DNA"/>
</dbReference>
<dbReference type="AlphaFoldDB" id="A0A1M5QHD8"/>
<sequence length="213" mass="24136">MEKKRKMLFKICLVMVALLFLLAGCGGSGAKDAGQTGTSQVSPSAGSGEQAVKQPNNMKIFKSSQLGYQLAYPQHWIYEQTNEHTVIFSGPQGTEEYYTTVNIQNVLSRAAGGNYENLHDFLKDYQNDIENTGGKVLEKAEGMMDISGYNVPYIEFTCNFFQQGEEFMMWTVLIQRDENIFHQFSYTAPRDLYAKHIEQAREIFKTFAFVAPM</sequence>
<gene>
    <name evidence="3" type="ORF">SAMN02745221_01765</name>
</gene>